<dbReference type="InterPro" id="IPR012863">
    <property type="entry name" value="DUF1636"/>
</dbReference>
<reference evidence="1" key="1">
    <citation type="submission" date="2019-12" db="EMBL/GenBank/DDBJ databases">
        <title>High-Quality draft genome sequences of three cyanobacteria isolated from the limestone walls of the Old Cathedral of Coimbra.</title>
        <authorList>
            <person name="Tiago I."/>
            <person name="Soares F."/>
            <person name="Portugal A."/>
        </authorList>
    </citation>
    <scope>NUCLEOTIDE SEQUENCE</scope>
    <source>
        <strain evidence="1">A</strain>
    </source>
</reference>
<name>A0A8J7Z8S5_9CYAN</name>
<organism evidence="1 2">
    <name type="scientific">Myxacorys almedinensis A</name>
    <dbReference type="NCBI Taxonomy" id="2690445"/>
    <lineage>
        <taxon>Bacteria</taxon>
        <taxon>Bacillati</taxon>
        <taxon>Cyanobacteriota</taxon>
        <taxon>Cyanophyceae</taxon>
        <taxon>Leptolyngbyales</taxon>
        <taxon>Leptolyngbyaceae</taxon>
        <taxon>Myxacorys</taxon>
        <taxon>Myxacorys almedinensis</taxon>
    </lineage>
</organism>
<gene>
    <name evidence="1" type="ORF">GS601_22630</name>
</gene>
<dbReference type="AlphaFoldDB" id="A0A8J7Z8S5"/>
<dbReference type="Proteomes" id="UP000646053">
    <property type="component" value="Unassembled WGS sequence"/>
</dbReference>
<evidence type="ECO:0000313" key="2">
    <source>
        <dbReference type="Proteomes" id="UP000646053"/>
    </source>
</evidence>
<accession>A0A8J7Z8S5</accession>
<dbReference type="Pfam" id="PF07845">
    <property type="entry name" value="DUF1636"/>
    <property type="match status" value="1"/>
</dbReference>
<comment type="caution">
    <text evidence="1">The sequence shown here is derived from an EMBL/GenBank/DDBJ whole genome shotgun (WGS) entry which is preliminary data.</text>
</comment>
<protein>
    <submittedName>
        <fullName evidence="1">DUF1636 domain-containing protein</fullName>
    </submittedName>
</protein>
<evidence type="ECO:0000313" key="1">
    <source>
        <dbReference type="EMBL" id="NDJ20036.1"/>
    </source>
</evidence>
<proteinExistence type="predicted"/>
<keyword evidence="2" id="KW-1185">Reference proteome</keyword>
<dbReference type="EMBL" id="WVIE01000068">
    <property type="protein sequence ID" value="NDJ20036.1"/>
    <property type="molecule type" value="Genomic_DNA"/>
</dbReference>
<sequence>MTQPTLFICQSCCFSEHRDENQPADGAILLEQVKTHQADSSIDIRVQPVGCLWDCGRACVAAFTAPNKPTYLFSTIPTECASDLIEFAEKYTQSKTGNVSYKQFPEQLKEVEIAKVPYYEIREAIVQVCSNCC</sequence>
<dbReference type="RefSeq" id="WP_162425556.1">
    <property type="nucleotide sequence ID" value="NZ_WVIE01000068.1"/>
</dbReference>